<dbReference type="InterPro" id="IPR045214">
    <property type="entry name" value="Surf1/Surf4"/>
</dbReference>
<dbReference type="GO" id="GO:0005886">
    <property type="term" value="C:plasma membrane"/>
    <property type="evidence" value="ECO:0007669"/>
    <property type="project" value="UniProtKB-SubCell"/>
</dbReference>
<keyword evidence="3 6" id="KW-0812">Transmembrane</keyword>
<dbReference type="AlphaFoldDB" id="A0A7X4H8W7"/>
<evidence type="ECO:0000256" key="2">
    <source>
        <dbReference type="ARBA" id="ARBA00007165"/>
    </source>
</evidence>
<dbReference type="Pfam" id="PF02104">
    <property type="entry name" value="SURF1"/>
    <property type="match status" value="1"/>
</dbReference>
<evidence type="ECO:0000256" key="4">
    <source>
        <dbReference type="ARBA" id="ARBA00022989"/>
    </source>
</evidence>
<dbReference type="PANTHER" id="PTHR23427">
    <property type="entry name" value="SURFEIT LOCUS PROTEIN"/>
    <property type="match status" value="1"/>
</dbReference>
<comment type="subcellular location">
    <subcellularLocation>
        <location evidence="6">Cell membrane</location>
        <topology evidence="6">Multi-pass membrane protein</topology>
    </subcellularLocation>
    <subcellularLocation>
        <location evidence="1">Membrane</location>
    </subcellularLocation>
</comment>
<keyword evidence="5 6" id="KW-0472">Membrane</keyword>
<dbReference type="InterPro" id="IPR002994">
    <property type="entry name" value="Surf1/Shy1"/>
</dbReference>
<evidence type="ECO:0000256" key="5">
    <source>
        <dbReference type="ARBA" id="ARBA00023136"/>
    </source>
</evidence>
<feature type="transmembrane region" description="Helical" evidence="6">
    <location>
        <begin position="246"/>
        <end position="267"/>
    </location>
</feature>
<evidence type="ECO:0000313" key="8">
    <source>
        <dbReference type="Proteomes" id="UP000450676"/>
    </source>
</evidence>
<dbReference type="Proteomes" id="UP000450676">
    <property type="component" value="Unassembled WGS sequence"/>
</dbReference>
<proteinExistence type="inferred from homology"/>
<evidence type="ECO:0000313" key="7">
    <source>
        <dbReference type="EMBL" id="MYN06831.1"/>
    </source>
</evidence>
<comment type="caution">
    <text evidence="7">The sequence shown here is derived from an EMBL/GenBank/DDBJ whole genome shotgun (WGS) entry which is preliminary data.</text>
</comment>
<comment type="similarity">
    <text evidence="2 6">Belongs to the SURF1 family.</text>
</comment>
<keyword evidence="8" id="KW-1185">Reference proteome</keyword>
<accession>A0A7X4H8W7</accession>
<protein>
    <recommendedName>
        <fullName evidence="6">SURF1-like protein</fullName>
    </recommendedName>
</protein>
<organism evidence="7 8">
    <name type="scientific">Pseudoduganella aquatica</name>
    <dbReference type="NCBI Taxonomy" id="2660641"/>
    <lineage>
        <taxon>Bacteria</taxon>
        <taxon>Pseudomonadati</taxon>
        <taxon>Pseudomonadota</taxon>
        <taxon>Betaproteobacteria</taxon>
        <taxon>Burkholderiales</taxon>
        <taxon>Oxalobacteraceae</taxon>
        <taxon>Telluria group</taxon>
        <taxon>Pseudoduganella</taxon>
    </lineage>
</organism>
<evidence type="ECO:0000256" key="6">
    <source>
        <dbReference type="RuleBase" id="RU363076"/>
    </source>
</evidence>
<feature type="transmembrane region" description="Helical" evidence="6">
    <location>
        <begin position="20"/>
        <end position="39"/>
    </location>
</feature>
<dbReference type="RefSeq" id="WP_161071218.1">
    <property type="nucleotide sequence ID" value="NZ_CP086370.1"/>
</dbReference>
<reference evidence="7 8" key="1">
    <citation type="submission" date="2019-12" db="EMBL/GenBank/DDBJ databases">
        <title>Novel species isolated from a subtropical stream in China.</title>
        <authorList>
            <person name="Lu H."/>
        </authorList>
    </citation>
    <scope>NUCLEOTIDE SEQUENCE [LARGE SCALE GENOMIC DNA]</scope>
    <source>
        <strain evidence="7 8">FT127W</strain>
    </source>
</reference>
<evidence type="ECO:0000256" key="1">
    <source>
        <dbReference type="ARBA" id="ARBA00004370"/>
    </source>
</evidence>
<dbReference type="CDD" id="cd06662">
    <property type="entry name" value="SURF1"/>
    <property type="match status" value="1"/>
</dbReference>
<dbReference type="EMBL" id="WWCU01000004">
    <property type="protein sequence ID" value="MYN06831.1"/>
    <property type="molecule type" value="Genomic_DNA"/>
</dbReference>
<gene>
    <name evidence="7" type="ORF">GTP77_05720</name>
</gene>
<sequence length="276" mass="29644">MMSAPRTAAAPRLRSAGLRYTLAACAVLVIVVLLALGTWQVQRLQWKLALIERVDARVHAEPVPAPGPQDWARVSADTDEYKHVFLTGRLLPEYSTKAQATTERGPGYWLLTPLCQADGGTVIVNRGFIPLEAAAGLEGSLNAVVPAGTDACAAAALAGRAPVRLNGLLRISEVGKGPMGLRANDPAQNRWYARDVHAIATARGLQPARVAPYFVDADAGQYVADLAEPLRPYGGMTVISFPNNHLVYALTWYALAAMMAAALAWVIRDERRRAGK</sequence>
<keyword evidence="6" id="KW-1003">Cell membrane</keyword>
<evidence type="ECO:0000256" key="3">
    <source>
        <dbReference type="ARBA" id="ARBA00022692"/>
    </source>
</evidence>
<keyword evidence="4 6" id="KW-1133">Transmembrane helix</keyword>
<dbReference type="PROSITE" id="PS50895">
    <property type="entry name" value="SURF1"/>
    <property type="match status" value="1"/>
</dbReference>
<dbReference type="PANTHER" id="PTHR23427:SF2">
    <property type="entry name" value="SURFEIT LOCUS PROTEIN 1"/>
    <property type="match status" value="1"/>
</dbReference>
<name>A0A7X4H8W7_9BURK</name>